<dbReference type="AlphaFoldDB" id="K2F5H4"/>
<organism evidence="1">
    <name type="scientific">uncultured bacterium</name>
    <name type="common">gcode 4</name>
    <dbReference type="NCBI Taxonomy" id="1234023"/>
    <lineage>
        <taxon>Bacteria</taxon>
        <taxon>environmental samples</taxon>
    </lineage>
</organism>
<name>K2F5H4_9BACT</name>
<gene>
    <name evidence="1" type="ORF">ACD_4C00321G0003</name>
</gene>
<reference evidence="1" key="1">
    <citation type="journal article" date="2012" name="Science">
        <title>Fermentation, hydrogen, and sulfur metabolism in multiple uncultivated bacterial phyla.</title>
        <authorList>
            <person name="Wrighton K.C."/>
            <person name="Thomas B.C."/>
            <person name="Sharon I."/>
            <person name="Miller C.S."/>
            <person name="Castelle C.J."/>
            <person name="VerBerkmoes N.C."/>
            <person name="Wilkins M.J."/>
            <person name="Hettich R.L."/>
            <person name="Lipton M.S."/>
            <person name="Williams K.H."/>
            <person name="Long P.E."/>
            <person name="Banfield J.F."/>
        </authorList>
    </citation>
    <scope>NUCLEOTIDE SEQUENCE [LARGE SCALE GENOMIC DNA]</scope>
</reference>
<proteinExistence type="predicted"/>
<protein>
    <submittedName>
        <fullName evidence="1">Uncharacterized protein</fullName>
    </submittedName>
</protein>
<dbReference type="EMBL" id="AMFJ01000837">
    <property type="protein sequence ID" value="EKE26341.1"/>
    <property type="molecule type" value="Genomic_DNA"/>
</dbReference>
<accession>K2F5H4</accession>
<evidence type="ECO:0000313" key="1">
    <source>
        <dbReference type="EMBL" id="EKE26341.1"/>
    </source>
</evidence>
<comment type="caution">
    <text evidence="1">The sequence shown here is derived from an EMBL/GenBank/DDBJ whole genome shotgun (WGS) entry which is preliminary data.</text>
</comment>
<sequence length="156" mass="18855">MNTNAEKIITWSSEFRKFPQNHMKVISKVRKLAWEKINKLISWYEMFSKKFPYWIECITGWDLVENKNFLKVTFDWTEYFVLCWEHSYSVDGEMKFLRIEIFSNKNFVESQSRIIELYPNWAFTGKISKFGNDDSSILIINPNKFIDAFFERISEI</sequence>